<gene>
    <name evidence="9" type="ORF">DI536_20240</name>
</gene>
<evidence type="ECO:0000313" key="10">
    <source>
        <dbReference type="Proteomes" id="UP000249061"/>
    </source>
</evidence>
<dbReference type="EMBL" id="QFQP01000018">
    <property type="protein sequence ID" value="PZR10167.1"/>
    <property type="molecule type" value="Genomic_DNA"/>
</dbReference>
<dbReference type="GO" id="GO:0015031">
    <property type="term" value="P:protein transport"/>
    <property type="evidence" value="ECO:0007669"/>
    <property type="project" value="UniProtKB-KW"/>
</dbReference>
<evidence type="ECO:0000256" key="3">
    <source>
        <dbReference type="ARBA" id="ARBA00022475"/>
    </source>
</evidence>
<dbReference type="InterPro" id="IPR003400">
    <property type="entry name" value="ExbD"/>
</dbReference>
<protein>
    <submittedName>
        <fullName evidence="9">Biopolymer transporter ExbD</fullName>
    </submittedName>
</protein>
<reference evidence="9 10" key="1">
    <citation type="submission" date="2017-08" db="EMBL/GenBank/DDBJ databases">
        <title>Infants hospitalized years apart are colonized by the same room-sourced microbial strains.</title>
        <authorList>
            <person name="Brooks B."/>
            <person name="Olm M.R."/>
            <person name="Firek B.A."/>
            <person name="Baker R."/>
            <person name="Thomas B.C."/>
            <person name="Morowitz M.J."/>
            <person name="Banfield J.F."/>
        </authorList>
    </citation>
    <scope>NUCLEOTIDE SEQUENCE [LARGE SCALE GENOMIC DNA]</scope>
    <source>
        <strain evidence="9">S2_003_000_R2_14</strain>
    </source>
</reference>
<keyword evidence="3" id="KW-1003">Cell membrane</keyword>
<evidence type="ECO:0000256" key="5">
    <source>
        <dbReference type="ARBA" id="ARBA00022989"/>
    </source>
</evidence>
<evidence type="ECO:0000256" key="2">
    <source>
        <dbReference type="ARBA" id="ARBA00005811"/>
    </source>
</evidence>
<dbReference type="GO" id="GO:0022857">
    <property type="term" value="F:transmembrane transporter activity"/>
    <property type="evidence" value="ECO:0007669"/>
    <property type="project" value="InterPro"/>
</dbReference>
<dbReference type="AlphaFoldDB" id="A0A2W5T8B5"/>
<comment type="caution">
    <text evidence="9">The sequence shown here is derived from an EMBL/GenBank/DDBJ whole genome shotgun (WGS) entry which is preliminary data.</text>
</comment>
<comment type="similarity">
    <text evidence="2 7">Belongs to the ExbD/TolR family.</text>
</comment>
<name>A0A2W5T8B5_9BACT</name>
<keyword evidence="4 7" id="KW-0812">Transmembrane</keyword>
<keyword evidence="6 8" id="KW-0472">Membrane</keyword>
<dbReference type="Pfam" id="PF02472">
    <property type="entry name" value="ExbD"/>
    <property type="match status" value="1"/>
</dbReference>
<accession>A0A2W5T8B5</accession>
<keyword evidence="5 8" id="KW-1133">Transmembrane helix</keyword>
<evidence type="ECO:0000256" key="8">
    <source>
        <dbReference type="SAM" id="Phobius"/>
    </source>
</evidence>
<feature type="transmembrane region" description="Helical" evidence="8">
    <location>
        <begin position="29"/>
        <end position="50"/>
    </location>
</feature>
<evidence type="ECO:0000256" key="4">
    <source>
        <dbReference type="ARBA" id="ARBA00022692"/>
    </source>
</evidence>
<sequence>MAFYFSRRKIKPKEEEEGGELNIVPYLDILMNLIIFMLLSMAGLATFGMLNVNAPNYGGPSAGGASENDKPALTLTVAVAKKGFYIAATGGVLPGQAEGSGAPGEGAPTIPKKADGSYNYDALTAKMMEIKANFPQESKVIVAAEADTDYDSLVQTLDATRETKDRKLLFPDVTLASF</sequence>
<proteinExistence type="inferred from homology"/>
<comment type="subcellular location">
    <subcellularLocation>
        <location evidence="1">Cell membrane</location>
        <topology evidence="1">Single-pass membrane protein</topology>
    </subcellularLocation>
    <subcellularLocation>
        <location evidence="7">Cell membrane</location>
        <topology evidence="7">Single-pass type II membrane protein</topology>
    </subcellularLocation>
</comment>
<evidence type="ECO:0000256" key="1">
    <source>
        <dbReference type="ARBA" id="ARBA00004162"/>
    </source>
</evidence>
<dbReference type="Proteomes" id="UP000249061">
    <property type="component" value="Unassembled WGS sequence"/>
</dbReference>
<evidence type="ECO:0000256" key="7">
    <source>
        <dbReference type="RuleBase" id="RU003879"/>
    </source>
</evidence>
<keyword evidence="7" id="KW-0813">Transport</keyword>
<evidence type="ECO:0000313" key="9">
    <source>
        <dbReference type="EMBL" id="PZR10167.1"/>
    </source>
</evidence>
<organism evidence="9 10">
    <name type="scientific">Archangium gephyra</name>
    <dbReference type="NCBI Taxonomy" id="48"/>
    <lineage>
        <taxon>Bacteria</taxon>
        <taxon>Pseudomonadati</taxon>
        <taxon>Myxococcota</taxon>
        <taxon>Myxococcia</taxon>
        <taxon>Myxococcales</taxon>
        <taxon>Cystobacterineae</taxon>
        <taxon>Archangiaceae</taxon>
        <taxon>Archangium</taxon>
    </lineage>
</organism>
<keyword evidence="7" id="KW-0653">Protein transport</keyword>
<evidence type="ECO:0000256" key="6">
    <source>
        <dbReference type="ARBA" id="ARBA00023136"/>
    </source>
</evidence>
<dbReference type="GO" id="GO:0005886">
    <property type="term" value="C:plasma membrane"/>
    <property type="evidence" value="ECO:0007669"/>
    <property type="project" value="UniProtKB-SubCell"/>
</dbReference>